<keyword evidence="2" id="KW-0489">Methyltransferase</keyword>
<dbReference type="STRING" id="1915309.AXG55_00835"/>
<reference evidence="2 3" key="1">
    <citation type="submission" date="2016-10" db="EMBL/GenBank/DDBJ databases">
        <title>Silvanigrella aquatica sp. nov., isolated from a freshwater lake located in the Black Forest, Germany, description of Silvanigrellaceae fam. nov., Silvanigrellales ord. nov., reclassification of the order Bdellovibrionales in the class Oligoflexia, reclassification of the families Bacteriovoracaceae and Halobacteriovoraceae in the new order Bacteriovoracales ord. nov., and reclassification of the family Pseudobacteriovoracaceae in the order Oligoflexiales.</title>
        <authorList>
            <person name="Hahn M.W."/>
            <person name="Schmidt J."/>
            <person name="Koll U."/>
            <person name="Rohde M."/>
            <person name="Verbag S."/>
            <person name="Pitt A."/>
            <person name="Nakai R."/>
            <person name="Naganuma T."/>
            <person name="Lang E."/>
        </authorList>
    </citation>
    <scope>NUCLEOTIDE SEQUENCE [LARGE SCALE GENOMIC DNA]</scope>
    <source>
        <strain evidence="2 3">MWH-Nonnen-W8red</strain>
    </source>
</reference>
<keyword evidence="3" id="KW-1185">Reference proteome</keyword>
<dbReference type="PANTHER" id="PTHR43861">
    <property type="entry name" value="TRANS-ACONITATE 2-METHYLTRANSFERASE-RELATED"/>
    <property type="match status" value="1"/>
</dbReference>
<dbReference type="KEGG" id="saqi:AXG55_00835"/>
<protein>
    <submittedName>
        <fullName evidence="2">3-demethylubiquinone-9 3-O-methyltransferase</fullName>
    </submittedName>
</protein>
<dbReference type="Gene3D" id="3.40.50.150">
    <property type="entry name" value="Vaccinia Virus protein VP39"/>
    <property type="match status" value="1"/>
</dbReference>
<dbReference type="Proteomes" id="UP000184731">
    <property type="component" value="Chromosome"/>
</dbReference>
<dbReference type="RefSeq" id="WP_148696262.1">
    <property type="nucleotide sequence ID" value="NZ_CP017834.1"/>
</dbReference>
<feature type="domain" description="Methyltransferase type 11" evidence="1">
    <location>
        <begin position="55"/>
        <end position="148"/>
    </location>
</feature>
<dbReference type="InterPro" id="IPR029063">
    <property type="entry name" value="SAM-dependent_MTases_sf"/>
</dbReference>
<dbReference type="InterPro" id="IPR013216">
    <property type="entry name" value="Methyltransf_11"/>
</dbReference>
<gene>
    <name evidence="2" type="ORF">AXG55_00835</name>
</gene>
<organism evidence="2 3">
    <name type="scientific">Silvanigrella aquatica</name>
    <dbReference type="NCBI Taxonomy" id="1915309"/>
    <lineage>
        <taxon>Bacteria</taxon>
        <taxon>Pseudomonadati</taxon>
        <taxon>Bdellovibrionota</taxon>
        <taxon>Oligoflexia</taxon>
        <taxon>Silvanigrellales</taxon>
        <taxon>Silvanigrellaceae</taxon>
        <taxon>Silvanigrella</taxon>
    </lineage>
</organism>
<dbReference type="OrthoDB" id="5293815at2"/>
<dbReference type="EMBL" id="CP017834">
    <property type="protein sequence ID" value="APJ02554.1"/>
    <property type="molecule type" value="Genomic_DNA"/>
</dbReference>
<evidence type="ECO:0000313" key="3">
    <source>
        <dbReference type="Proteomes" id="UP000184731"/>
    </source>
</evidence>
<name>A0A1L4CX80_9BACT</name>
<dbReference type="NCBIfam" id="TIGR01983">
    <property type="entry name" value="UbiG"/>
    <property type="match status" value="1"/>
</dbReference>
<proteinExistence type="predicted"/>
<evidence type="ECO:0000313" key="2">
    <source>
        <dbReference type="EMBL" id="APJ02554.1"/>
    </source>
</evidence>
<dbReference type="GO" id="GO:0010420">
    <property type="term" value="F:polyprenyldihydroxybenzoate methyltransferase activity"/>
    <property type="evidence" value="ECO:0007669"/>
    <property type="project" value="InterPro"/>
</dbReference>
<keyword evidence="2" id="KW-0808">Transferase</keyword>
<evidence type="ECO:0000259" key="1">
    <source>
        <dbReference type="Pfam" id="PF08241"/>
    </source>
</evidence>
<dbReference type="GO" id="GO:0032259">
    <property type="term" value="P:methylation"/>
    <property type="evidence" value="ECO:0007669"/>
    <property type="project" value="UniProtKB-KW"/>
</dbReference>
<accession>A0A1L4CX80</accession>
<dbReference type="CDD" id="cd02440">
    <property type="entry name" value="AdoMet_MTases"/>
    <property type="match status" value="1"/>
</dbReference>
<dbReference type="InterPro" id="IPR010233">
    <property type="entry name" value="UbiG_MeTrfase"/>
</dbReference>
<dbReference type="AlphaFoldDB" id="A0A1L4CX80"/>
<dbReference type="GO" id="GO:0061542">
    <property type="term" value="F:3-demethylubiquinol 3-O-methyltransferase activity"/>
    <property type="evidence" value="ECO:0007669"/>
    <property type="project" value="InterPro"/>
</dbReference>
<dbReference type="SUPFAM" id="SSF53335">
    <property type="entry name" value="S-adenosyl-L-methionine-dependent methyltransferases"/>
    <property type="match status" value="1"/>
</dbReference>
<keyword evidence="2" id="KW-0830">Ubiquinone</keyword>
<sequence length="246" mass="28723">MFQKEAINNDLYRDLGEKWYYGNDYIGLLRSESKTRNPWILNQIQNQFQKSVELLDIGCGGGLLTNDFAKQNFNITGVDIHDEVLQIAKNYDPNKKVKYIKANALSLPFENESFDVVCALDFLEHVDNFHLALSEGVRVLKKNGLFFFHTFNRNILSWIFVIKGMEWFVKRTPKNLHVFHLFIKPEELINCFSDLGCQKIELHGLNPKIFSRSFFKLIRYGVVDKDFKFEISSSLKMGYIGYVKKL</sequence>
<dbReference type="Pfam" id="PF08241">
    <property type="entry name" value="Methyltransf_11"/>
    <property type="match status" value="1"/>
</dbReference>